<name>A0A0K2VXS1_MESPL</name>
<dbReference type="EMBL" id="CCND01000012">
    <property type="protein sequence ID" value="CDX56869.1"/>
    <property type="molecule type" value="Genomic_DNA"/>
</dbReference>
<sequence>MPRACKAPPGRSRTATAGANARRNLHELRAGFGTLKHTLSPACQQGRDVLVGALVRGRLIGRKGLLWCTEWKLTDRSAIAVE</sequence>
<proteinExistence type="predicted"/>
<dbReference type="Proteomes" id="UP000182888">
    <property type="component" value="Unassembled WGS sequence"/>
</dbReference>
<evidence type="ECO:0000313" key="2">
    <source>
        <dbReference type="Proteomes" id="UP000182888"/>
    </source>
</evidence>
<dbReference type="AlphaFoldDB" id="A0A0K2VXS1"/>
<reference evidence="2" key="1">
    <citation type="submission" date="2014-08" db="EMBL/GenBank/DDBJ databases">
        <authorList>
            <person name="Edwards T."/>
        </authorList>
    </citation>
    <scope>NUCLEOTIDE SEQUENCE [LARGE SCALE GENOMIC DNA]</scope>
</reference>
<protein>
    <submittedName>
        <fullName evidence="1">Uncharacterized protein</fullName>
    </submittedName>
</protein>
<accession>A0A0K2VXS1</accession>
<gene>
    <name evidence="1" type="ORF">MPL1032_20761</name>
</gene>
<evidence type="ECO:0000313" key="1">
    <source>
        <dbReference type="EMBL" id="CDX56869.1"/>
    </source>
</evidence>
<organism evidence="1 2">
    <name type="scientific">Mesorhizobium plurifarium</name>
    <dbReference type="NCBI Taxonomy" id="69974"/>
    <lineage>
        <taxon>Bacteria</taxon>
        <taxon>Pseudomonadati</taxon>
        <taxon>Pseudomonadota</taxon>
        <taxon>Alphaproteobacteria</taxon>
        <taxon>Hyphomicrobiales</taxon>
        <taxon>Phyllobacteriaceae</taxon>
        <taxon>Mesorhizobium</taxon>
    </lineage>
</organism>